<reference evidence="4" key="1">
    <citation type="journal article" date="2018" name="Nat. Plants">
        <title>Whole-genome landscape of Medicago truncatula symbiotic genes.</title>
        <authorList>
            <person name="Pecrix Y."/>
            <person name="Gamas P."/>
            <person name="Carrere S."/>
        </authorList>
    </citation>
    <scope>NUCLEOTIDE SEQUENCE</scope>
    <source>
        <tissue evidence="4">Leaves</tissue>
    </source>
</reference>
<dbReference type="InterPro" id="IPR000858">
    <property type="entry name" value="S_locus_glycoprot_dom"/>
</dbReference>
<accession>A0A396J573</accession>
<dbReference type="EMBL" id="PSQE01000002">
    <property type="protein sequence ID" value="RHN71848.1"/>
    <property type="molecule type" value="Genomic_DNA"/>
</dbReference>
<sequence>MALRPQLSVTKNEVVNWDEPGDRLSRFMIRDDGLLERYIWDSSIVKWTKMYEARKDLCDNYGACGINGVCNIDDVHVYCDCLKGFKPRSQDG</sequence>
<feature type="domain" description="S-locus glycoprotein" evidence="3">
    <location>
        <begin position="22"/>
        <end position="88"/>
    </location>
</feature>
<keyword evidence="4" id="KW-0723">Serine/threonine-protein kinase</keyword>
<keyword evidence="4" id="KW-0808">Transferase</keyword>
<dbReference type="EC" id="2.7.11.1" evidence="4"/>
<dbReference type="GO" id="GO:0004674">
    <property type="term" value="F:protein serine/threonine kinase activity"/>
    <property type="evidence" value="ECO:0007669"/>
    <property type="project" value="UniProtKB-KW"/>
</dbReference>
<dbReference type="Gramene" id="rna7488">
    <property type="protein sequence ID" value="RHN71848.1"/>
    <property type="gene ID" value="gene7488"/>
</dbReference>
<keyword evidence="2" id="KW-1015">Disulfide bond</keyword>
<organism evidence="4">
    <name type="scientific">Medicago truncatula</name>
    <name type="common">Barrel medic</name>
    <name type="synonym">Medicago tribuloides</name>
    <dbReference type="NCBI Taxonomy" id="3880"/>
    <lineage>
        <taxon>Eukaryota</taxon>
        <taxon>Viridiplantae</taxon>
        <taxon>Streptophyta</taxon>
        <taxon>Embryophyta</taxon>
        <taxon>Tracheophyta</taxon>
        <taxon>Spermatophyta</taxon>
        <taxon>Magnoliopsida</taxon>
        <taxon>eudicotyledons</taxon>
        <taxon>Gunneridae</taxon>
        <taxon>Pentapetalae</taxon>
        <taxon>rosids</taxon>
        <taxon>fabids</taxon>
        <taxon>Fabales</taxon>
        <taxon>Fabaceae</taxon>
        <taxon>Papilionoideae</taxon>
        <taxon>50 kb inversion clade</taxon>
        <taxon>NPAAA clade</taxon>
        <taxon>Hologalegina</taxon>
        <taxon>IRL clade</taxon>
        <taxon>Trifolieae</taxon>
        <taxon>Medicago</taxon>
    </lineage>
</organism>
<dbReference type="AlphaFoldDB" id="A0A396J573"/>
<keyword evidence="4" id="KW-0418">Kinase</keyword>
<keyword evidence="1" id="KW-0732">Signal</keyword>
<dbReference type="PANTHER" id="PTHR32444:SF247">
    <property type="entry name" value="OS01G0958200 PROTEIN"/>
    <property type="match status" value="1"/>
</dbReference>
<evidence type="ECO:0000256" key="2">
    <source>
        <dbReference type="ARBA" id="ARBA00023157"/>
    </source>
</evidence>
<proteinExistence type="predicted"/>
<name>A0A396J573_MEDTR</name>
<dbReference type="Pfam" id="PF00954">
    <property type="entry name" value="S_locus_glycop"/>
    <property type="match status" value="1"/>
</dbReference>
<dbReference type="GO" id="GO:0048544">
    <property type="term" value="P:recognition of pollen"/>
    <property type="evidence" value="ECO:0007669"/>
    <property type="project" value="InterPro"/>
</dbReference>
<protein>
    <submittedName>
        <fullName evidence="4">Putative non-specific serine/threonine protein kinase</fullName>
        <ecNumber evidence="4">2.7.11.1</ecNumber>
    </submittedName>
</protein>
<dbReference type="PANTHER" id="PTHR32444">
    <property type="entry name" value="BULB-TYPE LECTIN DOMAIN-CONTAINING PROTEIN"/>
    <property type="match status" value="1"/>
</dbReference>
<evidence type="ECO:0000313" key="4">
    <source>
        <dbReference type="EMBL" id="RHN71848.1"/>
    </source>
</evidence>
<evidence type="ECO:0000259" key="3">
    <source>
        <dbReference type="Pfam" id="PF00954"/>
    </source>
</evidence>
<gene>
    <name evidence="4" type="ORF">MtrunA17_Chr2g0281251</name>
</gene>
<comment type="caution">
    <text evidence="4">The sequence shown here is derived from an EMBL/GenBank/DDBJ whole genome shotgun (WGS) entry which is preliminary data.</text>
</comment>
<evidence type="ECO:0000256" key="1">
    <source>
        <dbReference type="ARBA" id="ARBA00022729"/>
    </source>
</evidence>
<dbReference type="Proteomes" id="UP000265566">
    <property type="component" value="Chromosome 2"/>
</dbReference>